<dbReference type="GO" id="GO:0000981">
    <property type="term" value="F:DNA-binding transcription factor activity, RNA polymerase II-specific"/>
    <property type="evidence" value="ECO:0007669"/>
    <property type="project" value="TreeGrafter"/>
</dbReference>
<dbReference type="GO" id="GO:0008270">
    <property type="term" value="F:zinc ion binding"/>
    <property type="evidence" value="ECO:0007669"/>
    <property type="project" value="UniProtKB-KW"/>
</dbReference>
<keyword evidence="4" id="KW-0862">Zinc</keyword>
<dbReference type="Gene3D" id="3.30.160.60">
    <property type="entry name" value="Classic Zinc Finger"/>
    <property type="match status" value="3"/>
</dbReference>
<dbReference type="PANTHER" id="PTHR24388">
    <property type="entry name" value="ZINC FINGER PROTEIN"/>
    <property type="match status" value="1"/>
</dbReference>
<dbReference type="SUPFAM" id="SSF57667">
    <property type="entry name" value="beta-beta-alpha zinc fingers"/>
    <property type="match status" value="2"/>
</dbReference>
<evidence type="ECO:0000313" key="9">
    <source>
        <dbReference type="Proteomes" id="UP000027195"/>
    </source>
</evidence>
<keyword evidence="9" id="KW-1185">Reference proteome</keyword>
<feature type="domain" description="C2H2-type" evidence="7">
    <location>
        <begin position="11"/>
        <end position="34"/>
    </location>
</feature>
<dbReference type="EMBL" id="KL198137">
    <property type="protein sequence ID" value="KDQ06410.1"/>
    <property type="molecule type" value="Genomic_DNA"/>
</dbReference>
<sequence>MLAMRKTLHPYHCDICSKAYGTLAHLRRHKKNIHDPLTAKCFPCPVPSCSYKTNQKSNLVHHARSHSSEKPFECNFCSKQFKSRQAMQRHQMGPCRRNFRPSGGIQLPSFASLMLPNPSKRGPASLPQTSWMLA</sequence>
<evidence type="ECO:0000256" key="3">
    <source>
        <dbReference type="ARBA" id="ARBA00022771"/>
    </source>
</evidence>
<dbReference type="HOGENOM" id="CLU_1895853_0_0_1"/>
<proteinExistence type="predicted"/>
<dbReference type="STRING" id="930990.A0A067LVW9"/>
<evidence type="ECO:0000256" key="5">
    <source>
        <dbReference type="ARBA" id="ARBA00023242"/>
    </source>
</evidence>
<dbReference type="PROSITE" id="PS50157">
    <property type="entry name" value="ZINC_FINGER_C2H2_2"/>
    <property type="match status" value="3"/>
</dbReference>
<gene>
    <name evidence="8" type="ORF">BOTBODRAFT_70958</name>
</gene>
<dbReference type="InterPro" id="IPR022755">
    <property type="entry name" value="Znf_C2H2_jaz"/>
</dbReference>
<feature type="domain" description="C2H2-type" evidence="7">
    <location>
        <begin position="42"/>
        <end position="71"/>
    </location>
</feature>
<evidence type="ECO:0000256" key="6">
    <source>
        <dbReference type="PROSITE-ProRule" id="PRU00042"/>
    </source>
</evidence>
<keyword evidence="1" id="KW-0479">Metal-binding</keyword>
<evidence type="ECO:0000256" key="1">
    <source>
        <dbReference type="ARBA" id="ARBA00022723"/>
    </source>
</evidence>
<dbReference type="Proteomes" id="UP000027195">
    <property type="component" value="Unassembled WGS sequence"/>
</dbReference>
<dbReference type="PANTHER" id="PTHR24388:SF104">
    <property type="entry name" value="AT-RICH BINDING PROTEIN-RELATED"/>
    <property type="match status" value="1"/>
</dbReference>
<reference evidence="9" key="1">
    <citation type="journal article" date="2014" name="Proc. Natl. Acad. Sci. U.S.A.">
        <title>Extensive sampling of basidiomycete genomes demonstrates inadequacy of the white-rot/brown-rot paradigm for wood decay fungi.</title>
        <authorList>
            <person name="Riley R."/>
            <person name="Salamov A.A."/>
            <person name="Brown D.W."/>
            <person name="Nagy L.G."/>
            <person name="Floudas D."/>
            <person name="Held B.W."/>
            <person name="Levasseur A."/>
            <person name="Lombard V."/>
            <person name="Morin E."/>
            <person name="Otillar R."/>
            <person name="Lindquist E.A."/>
            <person name="Sun H."/>
            <person name="LaButti K.M."/>
            <person name="Schmutz J."/>
            <person name="Jabbour D."/>
            <person name="Luo H."/>
            <person name="Baker S.E."/>
            <person name="Pisabarro A.G."/>
            <person name="Walton J.D."/>
            <person name="Blanchette R.A."/>
            <person name="Henrissat B."/>
            <person name="Martin F."/>
            <person name="Cullen D."/>
            <person name="Hibbett D.S."/>
            <person name="Grigoriev I.V."/>
        </authorList>
    </citation>
    <scope>NUCLEOTIDE SEQUENCE [LARGE SCALE GENOMIC DNA]</scope>
    <source>
        <strain evidence="9">FD-172 SS1</strain>
    </source>
</reference>
<dbReference type="SMART" id="SM00355">
    <property type="entry name" value="ZnF_C2H2"/>
    <property type="match status" value="3"/>
</dbReference>
<dbReference type="AlphaFoldDB" id="A0A067LVW9"/>
<dbReference type="InParanoid" id="A0A067LVW9"/>
<dbReference type="InterPro" id="IPR050527">
    <property type="entry name" value="Snail/Krueppel_Znf"/>
</dbReference>
<keyword evidence="3 6" id="KW-0863">Zinc-finger</keyword>
<evidence type="ECO:0000256" key="4">
    <source>
        <dbReference type="ARBA" id="ARBA00022833"/>
    </source>
</evidence>
<dbReference type="InterPro" id="IPR013087">
    <property type="entry name" value="Znf_C2H2_type"/>
</dbReference>
<dbReference type="InterPro" id="IPR036236">
    <property type="entry name" value="Znf_C2H2_sf"/>
</dbReference>
<name>A0A067LVW9_BOTB1</name>
<feature type="domain" description="C2H2-type" evidence="7">
    <location>
        <begin position="72"/>
        <end position="101"/>
    </location>
</feature>
<keyword evidence="2" id="KW-0677">Repeat</keyword>
<accession>A0A067LVW9</accession>
<evidence type="ECO:0000256" key="2">
    <source>
        <dbReference type="ARBA" id="ARBA00022737"/>
    </source>
</evidence>
<dbReference type="PROSITE" id="PS00028">
    <property type="entry name" value="ZINC_FINGER_C2H2_1"/>
    <property type="match status" value="1"/>
</dbReference>
<dbReference type="Pfam" id="PF13912">
    <property type="entry name" value="zf-C2H2_6"/>
    <property type="match status" value="1"/>
</dbReference>
<keyword evidence="5" id="KW-0539">Nucleus</keyword>
<dbReference type="OrthoDB" id="8117402at2759"/>
<evidence type="ECO:0000313" key="8">
    <source>
        <dbReference type="EMBL" id="KDQ06410.1"/>
    </source>
</evidence>
<evidence type="ECO:0000259" key="7">
    <source>
        <dbReference type="PROSITE" id="PS50157"/>
    </source>
</evidence>
<protein>
    <recommendedName>
        <fullName evidence="7">C2H2-type domain-containing protein</fullName>
    </recommendedName>
</protein>
<dbReference type="GO" id="GO:0000978">
    <property type="term" value="F:RNA polymerase II cis-regulatory region sequence-specific DNA binding"/>
    <property type="evidence" value="ECO:0007669"/>
    <property type="project" value="TreeGrafter"/>
</dbReference>
<dbReference type="Pfam" id="PF12171">
    <property type="entry name" value="zf-C2H2_jaz"/>
    <property type="match status" value="1"/>
</dbReference>
<organism evidence="8 9">
    <name type="scientific">Botryobasidium botryosum (strain FD-172 SS1)</name>
    <dbReference type="NCBI Taxonomy" id="930990"/>
    <lineage>
        <taxon>Eukaryota</taxon>
        <taxon>Fungi</taxon>
        <taxon>Dikarya</taxon>
        <taxon>Basidiomycota</taxon>
        <taxon>Agaricomycotina</taxon>
        <taxon>Agaricomycetes</taxon>
        <taxon>Cantharellales</taxon>
        <taxon>Botryobasidiaceae</taxon>
        <taxon>Botryobasidium</taxon>
    </lineage>
</organism>